<comment type="caution">
    <text evidence="1">The sequence shown here is derived from an EMBL/GenBank/DDBJ whole genome shotgun (WGS) entry which is preliminary data.</text>
</comment>
<name>A0A2A2TGN6_9CYAN</name>
<protein>
    <submittedName>
        <fullName evidence="1">Uncharacterized protein</fullName>
    </submittedName>
</protein>
<dbReference type="Proteomes" id="UP000218238">
    <property type="component" value="Unassembled WGS sequence"/>
</dbReference>
<keyword evidence="2" id="KW-1185">Reference proteome</keyword>
<dbReference type="AlphaFoldDB" id="A0A2A2TGN6"/>
<reference evidence="1 2" key="1">
    <citation type="submission" date="2017-08" db="EMBL/GenBank/DDBJ databases">
        <title>Draft genome sequence of filamentous cyanobacterium Calothrix elsteri CCALA 953.</title>
        <authorList>
            <person name="Gagunashvili A.N."/>
            <person name="Elster J."/>
            <person name="Andresson O.S."/>
        </authorList>
    </citation>
    <scope>NUCLEOTIDE SEQUENCE [LARGE SCALE GENOMIC DNA]</scope>
    <source>
        <strain evidence="1 2">CCALA 953</strain>
    </source>
</reference>
<proteinExistence type="predicted"/>
<evidence type="ECO:0000313" key="2">
    <source>
        <dbReference type="Proteomes" id="UP000218238"/>
    </source>
</evidence>
<sequence length="368" mass="40249">MGLGRVSIPRNPSFQQTAKVLNELVPRMTPVAKSLKEGRDLANEFSKFKKDYTKATHEIKAFQRKAKPAVDFFSKQRKNLEGILKKVPGLDKAVKGIEKLTKPISKALGSAAASKIVGAANFAFGIAGVGLGLGNLWLSGELSKSTQNQIDLFGREAARTLKTSIAQANRIKQLEKREKINSADLDRLSKATGEIRIFVNKQLTNFQIRLDSIKKQANDALYEVRAGRKILEPKITAAAKSANDALYEVRAGRKILESKIAVADKKGNDALYEVRVGRKNIDSQLQRIPPLEAKVNNLIKNGATGGDKLPANILDKINKAASDASKALLGVASIPTIINREIQTNVIPTVTRIVNGKIEEIRRDTNIK</sequence>
<feature type="non-terminal residue" evidence="1">
    <location>
        <position position="368"/>
    </location>
</feature>
<gene>
    <name evidence="1" type="ORF">CK510_16980</name>
</gene>
<organism evidence="1 2">
    <name type="scientific">Brunnivagina elsteri CCALA 953</name>
    <dbReference type="NCBI Taxonomy" id="987040"/>
    <lineage>
        <taxon>Bacteria</taxon>
        <taxon>Bacillati</taxon>
        <taxon>Cyanobacteriota</taxon>
        <taxon>Cyanophyceae</taxon>
        <taxon>Nostocales</taxon>
        <taxon>Calotrichaceae</taxon>
        <taxon>Brunnivagina</taxon>
    </lineage>
</organism>
<dbReference type="EMBL" id="NTFS01000192">
    <property type="protein sequence ID" value="PAX52851.1"/>
    <property type="molecule type" value="Genomic_DNA"/>
</dbReference>
<evidence type="ECO:0000313" key="1">
    <source>
        <dbReference type="EMBL" id="PAX52851.1"/>
    </source>
</evidence>
<accession>A0A2A2TGN6</accession>
<dbReference type="OrthoDB" id="531469at2"/>